<accession>B7FVW1</accession>
<dbReference type="GO" id="GO:0016020">
    <property type="term" value="C:membrane"/>
    <property type="evidence" value="ECO:0007669"/>
    <property type="project" value="UniProtKB-SubCell"/>
</dbReference>
<dbReference type="RefSeq" id="XP_002179000.1">
    <property type="nucleotide sequence ID" value="XM_002178964.1"/>
</dbReference>
<dbReference type="InterPro" id="IPR001932">
    <property type="entry name" value="PPM-type_phosphatase-like_dom"/>
</dbReference>
<dbReference type="eggNOG" id="KOG0698">
    <property type="taxonomic scope" value="Eukaryota"/>
</dbReference>
<evidence type="ECO:0000313" key="8">
    <source>
        <dbReference type="Proteomes" id="UP000000759"/>
    </source>
</evidence>
<dbReference type="GO" id="GO:0046872">
    <property type="term" value="F:metal ion binding"/>
    <property type="evidence" value="ECO:0007669"/>
    <property type="project" value="UniProtKB-KW"/>
</dbReference>
<dbReference type="HOGENOM" id="CLU_013173_1_1_1"/>
<keyword evidence="2" id="KW-0479">Metal-binding</keyword>
<reference evidence="8" key="2">
    <citation type="submission" date="2008-08" db="EMBL/GenBank/DDBJ databases">
        <authorList>
            <consortium name="Diatom Consortium"/>
            <person name="Grigoriev I."/>
            <person name="Grimwood J."/>
            <person name="Kuo A."/>
            <person name="Otillar R.P."/>
            <person name="Salamov A."/>
            <person name="Detter J.C."/>
            <person name="Lindquist E."/>
            <person name="Shapiro H."/>
            <person name="Lucas S."/>
            <person name="Glavina del Rio T."/>
            <person name="Pitluck S."/>
            <person name="Rokhsar D."/>
            <person name="Bowler C."/>
        </authorList>
    </citation>
    <scope>GENOME REANNOTATION</scope>
    <source>
        <strain evidence="8">CCAP 1055/1</strain>
    </source>
</reference>
<dbReference type="EMBL" id="CM000608">
    <property type="protein sequence ID" value="EEC49698.1"/>
    <property type="molecule type" value="Genomic_DNA"/>
</dbReference>
<dbReference type="KEGG" id="pti:PHATRDRAFT_44850"/>
<dbReference type="InterPro" id="IPR015655">
    <property type="entry name" value="PP2C"/>
</dbReference>
<keyword evidence="4 5" id="KW-0904">Protein phosphatase</keyword>
<gene>
    <name evidence="7" type="ORF">PHATRDRAFT_44850</name>
</gene>
<dbReference type="OMA" id="EMMMTHE"/>
<name>B7FVW1_PHATC</name>
<dbReference type="PROSITE" id="PS01032">
    <property type="entry name" value="PPM_1"/>
    <property type="match status" value="1"/>
</dbReference>
<dbReference type="CDD" id="cd00143">
    <property type="entry name" value="PP2Cc"/>
    <property type="match status" value="1"/>
</dbReference>
<dbReference type="Pfam" id="PF00481">
    <property type="entry name" value="PP2C"/>
    <property type="match status" value="1"/>
</dbReference>
<comment type="subcellular location">
    <subcellularLocation>
        <location evidence="1">Membrane</location>
        <topology evidence="1">Peripheral membrane protein</topology>
    </subcellularLocation>
</comment>
<sequence length="289" mass="31689">MIETPIPVDPIPVSSQLHADDAFVSLTVSTAEAMNPTRRNTMEDRYVIHAPGTWNAPDPDMAYLAVYDGHGGRDMVDFLEHGMAYHVAQELTDQTDDAPITTRLERAFLMADIHSKHAGITTSGATVAVCLVQRDPSTPQKLRIFTANAGDSRIVLGHDGEATRLTLDHRVDDPKEIARIQKAGGFIFKGRVMGVLAVTRSLGDHIFKTFVIAHPAVRELDLQLESGSVEPSFLIIACDGLYDVMTDKEAVDLVRNFAGEREDAAQFLVQQALRRGTTDNVTAIVAWLE</sequence>
<dbReference type="GeneID" id="7199566"/>
<dbReference type="SMART" id="SM00332">
    <property type="entry name" value="PP2Cc"/>
    <property type="match status" value="1"/>
</dbReference>
<evidence type="ECO:0000256" key="2">
    <source>
        <dbReference type="ARBA" id="ARBA00022723"/>
    </source>
</evidence>
<evidence type="ECO:0000256" key="4">
    <source>
        <dbReference type="ARBA" id="ARBA00022912"/>
    </source>
</evidence>
<dbReference type="STRING" id="556484.B7FVW1"/>
<dbReference type="Proteomes" id="UP000000759">
    <property type="component" value="Chromosome 5"/>
</dbReference>
<proteinExistence type="inferred from homology"/>
<dbReference type="PANTHER" id="PTHR47992">
    <property type="entry name" value="PROTEIN PHOSPHATASE"/>
    <property type="match status" value="1"/>
</dbReference>
<protein>
    <recommendedName>
        <fullName evidence="6">PPM-type phosphatase domain-containing protein</fullName>
    </recommendedName>
</protein>
<dbReference type="InterPro" id="IPR000222">
    <property type="entry name" value="PP2C_BS"/>
</dbReference>
<reference evidence="7 8" key="1">
    <citation type="journal article" date="2008" name="Nature">
        <title>The Phaeodactylum genome reveals the evolutionary history of diatom genomes.</title>
        <authorList>
            <person name="Bowler C."/>
            <person name="Allen A.E."/>
            <person name="Badger J.H."/>
            <person name="Grimwood J."/>
            <person name="Jabbari K."/>
            <person name="Kuo A."/>
            <person name="Maheswari U."/>
            <person name="Martens C."/>
            <person name="Maumus F."/>
            <person name="Otillar R.P."/>
            <person name="Rayko E."/>
            <person name="Salamov A."/>
            <person name="Vandepoele K."/>
            <person name="Beszteri B."/>
            <person name="Gruber A."/>
            <person name="Heijde M."/>
            <person name="Katinka M."/>
            <person name="Mock T."/>
            <person name="Valentin K."/>
            <person name="Verret F."/>
            <person name="Berges J.A."/>
            <person name="Brownlee C."/>
            <person name="Cadoret J.P."/>
            <person name="Chiovitti A."/>
            <person name="Choi C.J."/>
            <person name="Coesel S."/>
            <person name="De Martino A."/>
            <person name="Detter J.C."/>
            <person name="Durkin C."/>
            <person name="Falciatore A."/>
            <person name="Fournet J."/>
            <person name="Haruta M."/>
            <person name="Huysman M.J."/>
            <person name="Jenkins B.D."/>
            <person name="Jiroutova K."/>
            <person name="Jorgensen R.E."/>
            <person name="Joubert Y."/>
            <person name="Kaplan A."/>
            <person name="Kroger N."/>
            <person name="Kroth P.G."/>
            <person name="La Roche J."/>
            <person name="Lindquist E."/>
            <person name="Lommer M."/>
            <person name="Martin-Jezequel V."/>
            <person name="Lopez P.J."/>
            <person name="Lucas S."/>
            <person name="Mangogna M."/>
            <person name="McGinnis K."/>
            <person name="Medlin L.K."/>
            <person name="Montsant A."/>
            <person name="Oudot-Le Secq M.P."/>
            <person name="Napoli C."/>
            <person name="Obornik M."/>
            <person name="Parker M.S."/>
            <person name="Petit J.L."/>
            <person name="Porcel B.M."/>
            <person name="Poulsen N."/>
            <person name="Robison M."/>
            <person name="Rychlewski L."/>
            <person name="Rynearson T.A."/>
            <person name="Schmutz J."/>
            <person name="Shapiro H."/>
            <person name="Siaut M."/>
            <person name="Stanley M."/>
            <person name="Sussman M.R."/>
            <person name="Taylor A.R."/>
            <person name="Vardi A."/>
            <person name="von Dassow P."/>
            <person name="Vyverman W."/>
            <person name="Willis A."/>
            <person name="Wyrwicz L.S."/>
            <person name="Rokhsar D.S."/>
            <person name="Weissenbach J."/>
            <person name="Armbrust E.V."/>
            <person name="Green B.R."/>
            <person name="Van de Peer Y."/>
            <person name="Grigoriev I.V."/>
        </authorList>
    </citation>
    <scope>NUCLEOTIDE SEQUENCE [LARGE SCALE GENOMIC DNA]</scope>
    <source>
        <strain evidence="7 8">CCAP 1055/1</strain>
    </source>
</reference>
<dbReference type="SUPFAM" id="SSF81606">
    <property type="entry name" value="PP2C-like"/>
    <property type="match status" value="1"/>
</dbReference>
<dbReference type="PaxDb" id="2850-Phatr44850"/>
<dbReference type="InterPro" id="IPR036457">
    <property type="entry name" value="PPM-type-like_dom_sf"/>
</dbReference>
<dbReference type="OrthoDB" id="10264738at2759"/>
<comment type="similarity">
    <text evidence="5">Belongs to the PP2C family.</text>
</comment>
<dbReference type="InParanoid" id="B7FVW1"/>
<feature type="domain" description="PPM-type phosphatase" evidence="6">
    <location>
        <begin position="27"/>
        <end position="288"/>
    </location>
</feature>
<dbReference type="Gene3D" id="3.60.40.10">
    <property type="entry name" value="PPM-type phosphatase domain"/>
    <property type="match status" value="1"/>
</dbReference>
<dbReference type="PROSITE" id="PS51746">
    <property type="entry name" value="PPM_2"/>
    <property type="match status" value="1"/>
</dbReference>
<evidence type="ECO:0000259" key="6">
    <source>
        <dbReference type="PROSITE" id="PS51746"/>
    </source>
</evidence>
<keyword evidence="3 5" id="KW-0378">Hydrolase</keyword>
<dbReference type="GO" id="GO:0004722">
    <property type="term" value="F:protein serine/threonine phosphatase activity"/>
    <property type="evidence" value="ECO:0007669"/>
    <property type="project" value="InterPro"/>
</dbReference>
<organism evidence="7 8">
    <name type="scientific">Phaeodactylum tricornutum (strain CCAP 1055/1)</name>
    <dbReference type="NCBI Taxonomy" id="556484"/>
    <lineage>
        <taxon>Eukaryota</taxon>
        <taxon>Sar</taxon>
        <taxon>Stramenopiles</taxon>
        <taxon>Ochrophyta</taxon>
        <taxon>Bacillariophyta</taxon>
        <taxon>Bacillariophyceae</taxon>
        <taxon>Bacillariophycidae</taxon>
        <taxon>Naviculales</taxon>
        <taxon>Phaeodactylaceae</taxon>
        <taxon>Phaeodactylum</taxon>
    </lineage>
</organism>
<keyword evidence="8" id="KW-1185">Reference proteome</keyword>
<evidence type="ECO:0000256" key="3">
    <source>
        <dbReference type="ARBA" id="ARBA00022801"/>
    </source>
</evidence>
<evidence type="ECO:0000313" key="7">
    <source>
        <dbReference type="EMBL" id="EEC49698.1"/>
    </source>
</evidence>
<dbReference type="AlphaFoldDB" id="B7FVW1"/>
<evidence type="ECO:0000256" key="1">
    <source>
        <dbReference type="ARBA" id="ARBA00004170"/>
    </source>
</evidence>
<evidence type="ECO:0000256" key="5">
    <source>
        <dbReference type="RuleBase" id="RU003465"/>
    </source>
</evidence>